<sequence length="120" mass="13704">MIQKNIYFPPAISSNIALVAKARRQQLAELHNEIISNWLDVTPKLPLAECSETPERLPVYLSEANIERLLQRLIDMQLAEHPAKGRARITESDLIRSALLWWLNGLDLDKPLSPKIILDE</sequence>
<organism evidence="1 2">
    <name type="scientific">Aeromonas caviae</name>
    <name type="common">Aeromonas punctata</name>
    <dbReference type="NCBI Taxonomy" id="648"/>
    <lineage>
        <taxon>Bacteria</taxon>
        <taxon>Pseudomonadati</taxon>
        <taxon>Pseudomonadota</taxon>
        <taxon>Gammaproteobacteria</taxon>
        <taxon>Aeromonadales</taxon>
        <taxon>Aeromonadaceae</taxon>
        <taxon>Aeromonas</taxon>
    </lineage>
</organism>
<dbReference type="AlphaFoldDB" id="A0A7D5YKE1"/>
<protein>
    <submittedName>
        <fullName evidence="1">Uncharacterized protein</fullName>
    </submittedName>
</protein>
<proteinExistence type="predicted"/>
<accession>A0A7D5YKE1</accession>
<evidence type="ECO:0000313" key="1">
    <source>
        <dbReference type="EMBL" id="QLI60533.1"/>
    </source>
</evidence>
<dbReference type="Proteomes" id="UP000266778">
    <property type="component" value="Plasmid pAeca2"/>
</dbReference>
<reference evidence="1 2" key="1">
    <citation type="submission" date="2019-04" db="EMBL/GenBank/DDBJ databases">
        <title>Novel transposon Tn6433 variants accelerate the dissemination of tet(E) in Aeromonas under oxytetracycline stresses.</title>
        <authorList>
            <person name="Shi Y."/>
            <person name="Tian Z."/>
            <person name="Zhang Y."/>
            <person name="Zhang H."/>
            <person name="Yang M."/>
        </authorList>
    </citation>
    <scope>NUCLEOTIDE SEQUENCE [LARGE SCALE GENOMIC DNA]</scope>
    <source>
        <strain evidence="1 2">T25-39</strain>
        <plasmid evidence="2">paeca2</plasmid>
    </source>
</reference>
<name>A0A7D5YKE1_AERCA</name>
<evidence type="ECO:0000313" key="2">
    <source>
        <dbReference type="Proteomes" id="UP000266778"/>
    </source>
</evidence>
<keyword evidence="1" id="KW-0614">Plasmid</keyword>
<gene>
    <name evidence="1" type="ORF">C1C91_23495</name>
</gene>
<geneLocation type="plasmid" evidence="2">
    <name>paeca2</name>
</geneLocation>
<dbReference type="EMBL" id="CP039628">
    <property type="protein sequence ID" value="QLI60533.1"/>
    <property type="molecule type" value="Genomic_DNA"/>
</dbReference>